<proteinExistence type="predicted"/>
<accession>A0A7X0RHS2</accession>
<feature type="region of interest" description="Disordered" evidence="1">
    <location>
        <begin position="26"/>
        <end position="54"/>
    </location>
</feature>
<gene>
    <name evidence="3" type="ORF">H5V45_08060</name>
</gene>
<protein>
    <submittedName>
        <fullName evidence="3">Uncharacterized protein</fullName>
    </submittedName>
</protein>
<evidence type="ECO:0000256" key="2">
    <source>
        <dbReference type="SAM" id="SignalP"/>
    </source>
</evidence>
<name>A0A7X0RHS2_9ACTN</name>
<evidence type="ECO:0000313" key="4">
    <source>
        <dbReference type="Proteomes" id="UP000523955"/>
    </source>
</evidence>
<sequence>MTGRTVARLVALVVALTTLAAATLAAPAQGTTEPRTPGLRKATGPAPTVTAPRADTTRVRTVRVKWHGDDRRPRYVKATDVPGIGTLQLVCRPDTTLVRLYAHERGAETQMWMSKFEVKNQRNVVAVKTARIYRYATAADDGTGGTGRAAHEGLNQRTPVENYSSGYARGLISQRPGRNRPAGDAVLTPATSFTLEWYWNGFDHPPAYRFCQMKMVLTTVLDEPLGIDWHGDTDADGRTVRTAAVAGLGDLTLTCETGRDGTRTVGLVPTSDDPDASVWVEYVTGEGAVEDHVEAWELDRDPITGEIGPLELPRNGMMRVFYTVDDTTRAFLLSSYLLTNNTKKPELNVCEVAAGRI</sequence>
<organism evidence="3 4">
    <name type="scientific">Nocardioides luti</name>
    <dbReference type="NCBI Taxonomy" id="2761101"/>
    <lineage>
        <taxon>Bacteria</taxon>
        <taxon>Bacillati</taxon>
        <taxon>Actinomycetota</taxon>
        <taxon>Actinomycetes</taxon>
        <taxon>Propionibacteriales</taxon>
        <taxon>Nocardioidaceae</taxon>
        <taxon>Nocardioides</taxon>
    </lineage>
</organism>
<keyword evidence="4" id="KW-1185">Reference proteome</keyword>
<evidence type="ECO:0000313" key="3">
    <source>
        <dbReference type="EMBL" id="MBB6627274.1"/>
    </source>
</evidence>
<evidence type="ECO:0000256" key="1">
    <source>
        <dbReference type="SAM" id="MobiDB-lite"/>
    </source>
</evidence>
<feature type="chain" id="PRO_5039070275" evidence="2">
    <location>
        <begin position="21"/>
        <end position="357"/>
    </location>
</feature>
<feature type="signal peptide" evidence="2">
    <location>
        <begin position="1"/>
        <end position="20"/>
    </location>
</feature>
<dbReference type="EMBL" id="JACKXE010000001">
    <property type="protein sequence ID" value="MBB6627274.1"/>
    <property type="molecule type" value="Genomic_DNA"/>
</dbReference>
<reference evidence="3 4" key="1">
    <citation type="submission" date="2020-08" db="EMBL/GenBank/DDBJ databases">
        <authorList>
            <person name="Seo M.-J."/>
        </authorList>
    </citation>
    <scope>NUCLEOTIDE SEQUENCE [LARGE SCALE GENOMIC DNA]</scope>
    <source>
        <strain evidence="3 4">KIGAM211</strain>
    </source>
</reference>
<dbReference type="RefSeq" id="WP_185252452.1">
    <property type="nucleotide sequence ID" value="NZ_JACKXE010000001.1"/>
</dbReference>
<keyword evidence="2" id="KW-0732">Signal</keyword>
<comment type="caution">
    <text evidence="3">The sequence shown here is derived from an EMBL/GenBank/DDBJ whole genome shotgun (WGS) entry which is preliminary data.</text>
</comment>
<dbReference type="AlphaFoldDB" id="A0A7X0RHS2"/>
<feature type="compositionally biased region" description="Low complexity" evidence="1">
    <location>
        <begin position="45"/>
        <end position="54"/>
    </location>
</feature>
<dbReference type="Proteomes" id="UP000523955">
    <property type="component" value="Unassembled WGS sequence"/>
</dbReference>